<sequence>MATTANAYSRSPQCPTRKLVTVRRVADLQPIKGNRHVEVAKVDGWSVVVLKGEYQIGQLVLYFEVDSFLPNTEERFWEYCQPHKVQEYNGQCGYVVKTFMKHGRVSQGIVLSLYLFPEIQKAQQELEAKLGNSEKAVDALLQIDFAATLGVKKYDSVYFDAAGCYGKPPPFFPQPGCERAQNVTGLFERFGDTLFQITEKLDGLPMTFYHVRKSSKFYRALPQDRDSSKERPEFGVCGRESDYIQHEKYVFWLAAKQQNMIEKLKRLGKNIAVQGELCGSSIMSNSMGFAEGQHRFYVFGVYDIDRDAWMSADKASSLCKQLNLTHAPVVGRMKLSNFAQSLDELLEKAEGRGVLGKKREGLIFRLPSNTWGFKVIANSWLLEYGQHKVDQW</sequence>
<gene>
    <name evidence="2" type="ORF">PG986_012726</name>
</gene>
<dbReference type="GeneID" id="92082010"/>
<reference evidence="2 3" key="1">
    <citation type="submission" date="2023-01" db="EMBL/GenBank/DDBJ databases">
        <title>Analysis of 21 Apiospora genomes using comparative genomics revels a genus with tremendous synthesis potential of carbohydrate active enzymes and secondary metabolites.</title>
        <authorList>
            <person name="Sorensen T."/>
        </authorList>
    </citation>
    <scope>NUCLEOTIDE SEQUENCE [LARGE SCALE GENOMIC DNA]</scope>
    <source>
        <strain evidence="2 3">CBS 24483</strain>
    </source>
</reference>
<dbReference type="Proteomes" id="UP001391051">
    <property type="component" value="Unassembled WGS sequence"/>
</dbReference>
<dbReference type="Pfam" id="PF09414">
    <property type="entry name" value="RNA_ligase"/>
    <property type="match status" value="1"/>
</dbReference>
<dbReference type="Gene3D" id="3.30.470.30">
    <property type="entry name" value="DNA ligase/mRNA capping enzyme"/>
    <property type="match status" value="1"/>
</dbReference>
<evidence type="ECO:0000313" key="3">
    <source>
        <dbReference type="Proteomes" id="UP001391051"/>
    </source>
</evidence>
<dbReference type="Pfam" id="PF21189">
    <property type="entry name" value="PHA02142"/>
    <property type="match status" value="1"/>
</dbReference>
<dbReference type="InterPro" id="IPR021122">
    <property type="entry name" value="RNA_ligase_dom_REL/Rnl2"/>
</dbReference>
<evidence type="ECO:0000313" key="2">
    <source>
        <dbReference type="EMBL" id="KAK7943613.1"/>
    </source>
</evidence>
<evidence type="ECO:0000259" key="1">
    <source>
        <dbReference type="Pfam" id="PF09414"/>
    </source>
</evidence>
<proteinExistence type="predicted"/>
<keyword evidence="3" id="KW-1185">Reference proteome</keyword>
<feature type="domain" description="RNA ligase" evidence="1">
    <location>
        <begin position="195"/>
        <end position="370"/>
    </location>
</feature>
<dbReference type="EMBL" id="JAQQWE010000008">
    <property type="protein sequence ID" value="KAK7943613.1"/>
    <property type="molecule type" value="Genomic_DNA"/>
</dbReference>
<dbReference type="RefSeq" id="XP_066695644.1">
    <property type="nucleotide sequence ID" value="XM_066848948.1"/>
</dbReference>
<protein>
    <recommendedName>
        <fullName evidence="1">RNA ligase domain-containing protein</fullName>
    </recommendedName>
</protein>
<organism evidence="2 3">
    <name type="scientific">Apiospora aurea</name>
    <dbReference type="NCBI Taxonomy" id="335848"/>
    <lineage>
        <taxon>Eukaryota</taxon>
        <taxon>Fungi</taxon>
        <taxon>Dikarya</taxon>
        <taxon>Ascomycota</taxon>
        <taxon>Pezizomycotina</taxon>
        <taxon>Sordariomycetes</taxon>
        <taxon>Xylariomycetidae</taxon>
        <taxon>Amphisphaeriales</taxon>
        <taxon>Apiosporaceae</taxon>
        <taxon>Apiospora</taxon>
    </lineage>
</organism>
<comment type="caution">
    <text evidence="2">The sequence shown here is derived from an EMBL/GenBank/DDBJ whole genome shotgun (WGS) entry which is preliminary data.</text>
</comment>
<accession>A0ABR1Q0U5</accession>
<dbReference type="SUPFAM" id="SSF56091">
    <property type="entry name" value="DNA ligase/mRNA capping enzyme, catalytic domain"/>
    <property type="match status" value="1"/>
</dbReference>
<name>A0ABR1Q0U5_9PEZI</name>